<sequence>MGIPDSSDEKIYSTKESSRKTENWKQDEKSDNQKEQEKMGTKSASKNTRGHFRRINERDVMKHYNKLCDLLTSLKKDGHKMEINPPQLVVCGAQSSGKTSLLETVAGRNFLPKGTGIQTRCPIEIQLRESTNGRTWVQFLDHPDQIFTDMEEVKEKILKHNQKIMEEVVHEIGADGTMNEKKRVVSEIPITLKLFSPDVPNLTLVDLPGFVPCPKDSEPKDLKTQIEIVVMKYISRPNSIILPIVPASQELETNSTTEFVELADPKRERTVLIITKLDTAVSNNTISNVTATLEGKNKKYQLGIIGVVNRLENKTPEIASQIEQNVLETYFPKIANKHGIPFFKKWVSELLISEIEGSLPDTKRIIREKIENLNQRITDFGEEDNENNFFKHLNAFSESFRSQINGSKTMLSRSHYPVSTKVHEIFENKLLKAIDDFKPCESLKDEEIAISLANSKGVQGYMQLSSNDWTDVIHWLLRTEIMGLEQILITCAKKVYNEMNTATEFCHDEDVKMRYKHFTRKTNTVTSEFIRESFEECKKHLTIFIESESIGYTTDLYFYKKINSSKPEKPATGVGADDHVKTEQESVVEQKDPEVETESDSGNKKKKRNRDCQKNKKIKFVATKVKNYAKKAENKRKRKSFSYDHDHNVPKTVVGSISDAFSEGFSHIPILGATASHLIKKAGEGIEKWFDGDDTEIDSDHGKVLFQGIRQQIELYFVQVKWSVKNYVPKAILNTLVYGVEKRLKNELTNRTMKGDNINDLMRLSDEMETEKRTLGNTLMWYQEADETISLMEQALMT</sequence>
<dbReference type="Pfam" id="PF02212">
    <property type="entry name" value="GED"/>
    <property type="match status" value="1"/>
</dbReference>
<dbReference type="GO" id="GO:0005874">
    <property type="term" value="C:microtubule"/>
    <property type="evidence" value="ECO:0007669"/>
    <property type="project" value="TreeGrafter"/>
</dbReference>
<name>A0A1D2MC31_ORCCI</name>
<dbReference type="OrthoDB" id="5061070at2759"/>
<protein>
    <submittedName>
        <fullName evidence="5">Dynamin-related protein 3B</fullName>
    </submittedName>
</protein>
<dbReference type="Proteomes" id="UP000094527">
    <property type="component" value="Unassembled WGS sequence"/>
</dbReference>
<evidence type="ECO:0000313" key="6">
    <source>
        <dbReference type="Proteomes" id="UP000094527"/>
    </source>
</evidence>
<dbReference type="InterPro" id="IPR022812">
    <property type="entry name" value="Dynamin"/>
</dbReference>
<dbReference type="AlphaFoldDB" id="A0A1D2MC31"/>
<dbReference type="Gene3D" id="1.20.120.1240">
    <property type="entry name" value="Dynamin, middle domain"/>
    <property type="match status" value="2"/>
</dbReference>
<dbReference type="STRING" id="48709.A0A1D2MC31"/>
<keyword evidence="1" id="KW-0547">Nucleotide-binding</keyword>
<dbReference type="CDD" id="cd08771">
    <property type="entry name" value="DLP_1"/>
    <property type="match status" value="1"/>
</dbReference>
<dbReference type="InterPro" id="IPR003130">
    <property type="entry name" value="GED"/>
</dbReference>
<dbReference type="GO" id="GO:0005737">
    <property type="term" value="C:cytoplasm"/>
    <property type="evidence" value="ECO:0007669"/>
    <property type="project" value="TreeGrafter"/>
</dbReference>
<comment type="caution">
    <text evidence="5">The sequence shown here is derived from an EMBL/GenBank/DDBJ whole genome shotgun (WGS) entry which is preliminary data.</text>
</comment>
<dbReference type="InterPro" id="IPR001401">
    <property type="entry name" value="Dynamin_GTPase"/>
</dbReference>
<feature type="region of interest" description="Disordered" evidence="3">
    <location>
        <begin position="566"/>
        <end position="612"/>
    </location>
</feature>
<organism evidence="5 6">
    <name type="scientific">Orchesella cincta</name>
    <name type="common">Springtail</name>
    <name type="synonym">Podura cincta</name>
    <dbReference type="NCBI Taxonomy" id="48709"/>
    <lineage>
        <taxon>Eukaryota</taxon>
        <taxon>Metazoa</taxon>
        <taxon>Ecdysozoa</taxon>
        <taxon>Arthropoda</taxon>
        <taxon>Hexapoda</taxon>
        <taxon>Collembola</taxon>
        <taxon>Entomobryomorpha</taxon>
        <taxon>Entomobryoidea</taxon>
        <taxon>Orchesellidae</taxon>
        <taxon>Orchesellinae</taxon>
        <taxon>Orchesella</taxon>
    </lineage>
</organism>
<dbReference type="InterPro" id="IPR000375">
    <property type="entry name" value="Dynamin_stalk"/>
</dbReference>
<accession>A0A1D2MC31</accession>
<keyword evidence="6" id="KW-1185">Reference proteome</keyword>
<dbReference type="GO" id="GO:0016020">
    <property type="term" value="C:membrane"/>
    <property type="evidence" value="ECO:0007669"/>
    <property type="project" value="TreeGrafter"/>
</dbReference>
<gene>
    <name evidence="5" type="ORF">Ocin01_16238</name>
</gene>
<dbReference type="SUPFAM" id="SSF52540">
    <property type="entry name" value="P-loop containing nucleoside triphosphate hydrolases"/>
    <property type="match status" value="1"/>
</dbReference>
<dbReference type="PROSITE" id="PS51718">
    <property type="entry name" value="G_DYNAMIN_2"/>
    <property type="match status" value="1"/>
</dbReference>
<dbReference type="SMART" id="SM00053">
    <property type="entry name" value="DYNc"/>
    <property type="match status" value="1"/>
</dbReference>
<dbReference type="GO" id="GO:0008017">
    <property type="term" value="F:microtubule binding"/>
    <property type="evidence" value="ECO:0007669"/>
    <property type="project" value="TreeGrafter"/>
</dbReference>
<dbReference type="InterPro" id="IPR045063">
    <property type="entry name" value="Dynamin_N"/>
</dbReference>
<feature type="compositionally biased region" description="Basic and acidic residues" evidence="3">
    <location>
        <begin position="7"/>
        <end position="40"/>
    </location>
</feature>
<evidence type="ECO:0000313" key="5">
    <source>
        <dbReference type="EMBL" id="ODM90444.1"/>
    </source>
</evidence>
<proteinExistence type="predicted"/>
<dbReference type="PANTHER" id="PTHR11566">
    <property type="entry name" value="DYNAMIN"/>
    <property type="match status" value="1"/>
</dbReference>
<reference evidence="5 6" key="1">
    <citation type="journal article" date="2016" name="Genome Biol. Evol.">
        <title>Gene Family Evolution Reflects Adaptation to Soil Environmental Stressors in the Genome of the Collembolan Orchesella cincta.</title>
        <authorList>
            <person name="Faddeeva-Vakhrusheva A."/>
            <person name="Derks M.F."/>
            <person name="Anvar S.Y."/>
            <person name="Agamennone V."/>
            <person name="Suring W."/>
            <person name="Smit S."/>
            <person name="van Straalen N.M."/>
            <person name="Roelofs D."/>
        </authorList>
    </citation>
    <scope>NUCLEOTIDE SEQUENCE [LARGE SCALE GENOMIC DNA]</scope>
    <source>
        <tissue evidence="5">Mixed pool</tissue>
    </source>
</reference>
<dbReference type="GO" id="GO:0003924">
    <property type="term" value="F:GTPase activity"/>
    <property type="evidence" value="ECO:0007669"/>
    <property type="project" value="InterPro"/>
</dbReference>
<feature type="region of interest" description="Disordered" evidence="3">
    <location>
        <begin position="1"/>
        <end position="54"/>
    </location>
</feature>
<dbReference type="PRINTS" id="PR00195">
    <property type="entry name" value="DYNAMIN"/>
</dbReference>
<dbReference type="InterPro" id="IPR027417">
    <property type="entry name" value="P-loop_NTPase"/>
</dbReference>
<keyword evidence="2" id="KW-0342">GTP-binding</keyword>
<dbReference type="GO" id="GO:0005525">
    <property type="term" value="F:GTP binding"/>
    <property type="evidence" value="ECO:0007669"/>
    <property type="project" value="InterPro"/>
</dbReference>
<dbReference type="EMBL" id="LJIJ01001966">
    <property type="protein sequence ID" value="ODM90444.1"/>
    <property type="molecule type" value="Genomic_DNA"/>
</dbReference>
<evidence type="ECO:0000256" key="1">
    <source>
        <dbReference type="ARBA" id="ARBA00022741"/>
    </source>
</evidence>
<evidence type="ECO:0000256" key="3">
    <source>
        <dbReference type="SAM" id="MobiDB-lite"/>
    </source>
</evidence>
<dbReference type="Pfam" id="PF00350">
    <property type="entry name" value="Dynamin_N"/>
    <property type="match status" value="1"/>
</dbReference>
<evidence type="ECO:0000256" key="2">
    <source>
        <dbReference type="ARBA" id="ARBA00023134"/>
    </source>
</evidence>
<evidence type="ECO:0000259" key="4">
    <source>
        <dbReference type="PROSITE" id="PS51718"/>
    </source>
</evidence>
<dbReference type="InterPro" id="IPR030381">
    <property type="entry name" value="G_DYNAMIN_dom"/>
</dbReference>
<feature type="domain" description="Dynamin-type G" evidence="4">
    <location>
        <begin position="82"/>
        <end position="360"/>
    </location>
</feature>
<dbReference type="Gene3D" id="3.40.50.300">
    <property type="entry name" value="P-loop containing nucleotide triphosphate hydrolases"/>
    <property type="match status" value="1"/>
</dbReference>
<dbReference type="Pfam" id="PF01031">
    <property type="entry name" value="Dynamin_M"/>
    <property type="match status" value="1"/>
</dbReference>
<feature type="compositionally biased region" description="Basic and acidic residues" evidence="3">
    <location>
        <begin position="576"/>
        <end position="594"/>
    </location>
</feature>